<evidence type="ECO:0000313" key="2">
    <source>
        <dbReference type="Proteomes" id="UP001163603"/>
    </source>
</evidence>
<accession>A0ACC0YZF2</accession>
<dbReference type="Proteomes" id="UP001163603">
    <property type="component" value="Chromosome 4"/>
</dbReference>
<comment type="caution">
    <text evidence="1">The sequence shown here is derived from an EMBL/GenBank/DDBJ whole genome shotgun (WGS) entry which is preliminary data.</text>
</comment>
<reference evidence="2" key="1">
    <citation type="journal article" date="2023" name="G3 (Bethesda)">
        <title>Genome assembly and association tests identify interacting loci associated with vigor, precocity, and sex in interspecific pistachio rootstocks.</title>
        <authorList>
            <person name="Palmer W."/>
            <person name="Jacygrad E."/>
            <person name="Sagayaradj S."/>
            <person name="Cavanaugh K."/>
            <person name="Han R."/>
            <person name="Bertier L."/>
            <person name="Beede B."/>
            <person name="Kafkas S."/>
            <person name="Golino D."/>
            <person name="Preece J."/>
            <person name="Michelmore R."/>
        </authorList>
    </citation>
    <scope>NUCLEOTIDE SEQUENCE [LARGE SCALE GENOMIC DNA]</scope>
</reference>
<proteinExistence type="predicted"/>
<evidence type="ECO:0000313" key="1">
    <source>
        <dbReference type="EMBL" id="KAJ0043005.1"/>
    </source>
</evidence>
<protein>
    <submittedName>
        <fullName evidence="1">Uncharacterized protein</fullName>
    </submittedName>
</protein>
<gene>
    <name evidence="1" type="ORF">Pint_17162</name>
</gene>
<organism evidence="1 2">
    <name type="scientific">Pistacia integerrima</name>
    <dbReference type="NCBI Taxonomy" id="434235"/>
    <lineage>
        <taxon>Eukaryota</taxon>
        <taxon>Viridiplantae</taxon>
        <taxon>Streptophyta</taxon>
        <taxon>Embryophyta</taxon>
        <taxon>Tracheophyta</taxon>
        <taxon>Spermatophyta</taxon>
        <taxon>Magnoliopsida</taxon>
        <taxon>eudicotyledons</taxon>
        <taxon>Gunneridae</taxon>
        <taxon>Pentapetalae</taxon>
        <taxon>rosids</taxon>
        <taxon>malvids</taxon>
        <taxon>Sapindales</taxon>
        <taxon>Anacardiaceae</taxon>
        <taxon>Pistacia</taxon>
    </lineage>
</organism>
<keyword evidence="2" id="KW-1185">Reference proteome</keyword>
<dbReference type="EMBL" id="CM047739">
    <property type="protein sequence ID" value="KAJ0043005.1"/>
    <property type="molecule type" value="Genomic_DNA"/>
</dbReference>
<sequence length="186" mass="21029">MENKKGCFKLFGVIISEQNQHQNIQNNVSNSNSETSAEDKAEVEVIEAHPRKRKAARATQIKVKRWTEEEHQKFLSGLKYCGKGDWKGISKFFVPTRTPTQVASHAQKYFISQAPTHRRNFRSSIFDLSLNQSVKPPRKDQWLPGSSKTPSLLPSPSPSPSCVEASSHLRSAYALMPTPWLTMHLP</sequence>
<name>A0ACC0YZF2_9ROSI</name>